<accession>A0AA88MW58</accession>
<sequence length="287" mass="31467">MLTALHNIHLSPSNLDARIQALENLPSLVPNTATASTTPASPPTLSLLPCGTLATALPAPTAGAPFFPPAAAISPHLRTQILAGNNINLVKILLGSEVQEKCMVDCGDVSVLLKDNDLRLSNRLTMPEFNVAFGVFREVICDVYPERRAGLDTYLAIISDLAMTYGGTLFYEYHKSFSAKSAMYIQWLNQRLDWSAVALALISRHFAGHRVLSCSLCGTFTHTPSLCQVNPMIHSPMCYNFNENVCTFRTAEMGIQNPFVPVECMLPPKRESKANACQNPRTRRSTE</sequence>
<evidence type="ECO:0000313" key="1">
    <source>
        <dbReference type="EMBL" id="KAK2846247.1"/>
    </source>
</evidence>
<proteinExistence type="predicted"/>
<organism evidence="1 2">
    <name type="scientific">Tachysurus vachellii</name>
    <name type="common">Darkbarbel catfish</name>
    <name type="synonym">Pelteobagrus vachellii</name>
    <dbReference type="NCBI Taxonomy" id="175792"/>
    <lineage>
        <taxon>Eukaryota</taxon>
        <taxon>Metazoa</taxon>
        <taxon>Chordata</taxon>
        <taxon>Craniata</taxon>
        <taxon>Vertebrata</taxon>
        <taxon>Euteleostomi</taxon>
        <taxon>Actinopterygii</taxon>
        <taxon>Neopterygii</taxon>
        <taxon>Teleostei</taxon>
        <taxon>Ostariophysi</taxon>
        <taxon>Siluriformes</taxon>
        <taxon>Bagridae</taxon>
        <taxon>Tachysurus</taxon>
    </lineage>
</organism>
<reference evidence="1" key="1">
    <citation type="submission" date="2023-08" db="EMBL/GenBank/DDBJ databases">
        <title>Pelteobagrus vachellii genome.</title>
        <authorList>
            <person name="Liu H."/>
        </authorList>
    </citation>
    <scope>NUCLEOTIDE SEQUENCE</scope>
    <source>
        <strain evidence="1">PRFRI_2022a</strain>
        <tissue evidence="1">Muscle</tissue>
    </source>
</reference>
<dbReference type="AlphaFoldDB" id="A0AA88MW58"/>
<evidence type="ECO:0000313" key="2">
    <source>
        <dbReference type="Proteomes" id="UP001187315"/>
    </source>
</evidence>
<gene>
    <name evidence="1" type="ORF">Q7C36_011101</name>
</gene>
<comment type="caution">
    <text evidence="1">The sequence shown here is derived from an EMBL/GenBank/DDBJ whole genome shotgun (WGS) entry which is preliminary data.</text>
</comment>
<dbReference type="Proteomes" id="UP001187315">
    <property type="component" value="Unassembled WGS sequence"/>
</dbReference>
<keyword evidence="2" id="KW-1185">Reference proteome</keyword>
<name>A0AA88MW58_TACVA</name>
<dbReference type="EMBL" id="JAVHJS010000010">
    <property type="protein sequence ID" value="KAK2846247.1"/>
    <property type="molecule type" value="Genomic_DNA"/>
</dbReference>
<protein>
    <submittedName>
        <fullName evidence="1">Uncharacterized protein</fullName>
    </submittedName>
</protein>